<evidence type="ECO:0008006" key="7">
    <source>
        <dbReference type="Google" id="ProtNLM"/>
    </source>
</evidence>
<accession>A0A7W3QK05</accession>
<evidence type="ECO:0000313" key="5">
    <source>
        <dbReference type="EMBL" id="MBA8949930.1"/>
    </source>
</evidence>
<protein>
    <recommendedName>
        <fullName evidence="7">Transposase</fullName>
    </recommendedName>
</protein>
<reference evidence="5 6" key="1">
    <citation type="submission" date="2020-08" db="EMBL/GenBank/DDBJ databases">
        <title>Genomic Encyclopedia of Type Strains, Phase IV (KMG-IV): sequencing the most valuable type-strain genomes for metagenomic binning, comparative biology and taxonomic classification.</title>
        <authorList>
            <person name="Goeker M."/>
        </authorList>
    </citation>
    <scope>NUCLEOTIDE SEQUENCE [LARGE SCALE GENOMIC DNA]</scope>
    <source>
        <strain evidence="5 6">DSM 44197</strain>
    </source>
</reference>
<evidence type="ECO:0000259" key="3">
    <source>
        <dbReference type="Pfam" id="PF13359"/>
    </source>
</evidence>
<name>A0A7W3QK05_ACTNM</name>
<organism evidence="5 6">
    <name type="scientific">Actinomadura namibiensis</name>
    <dbReference type="NCBI Taxonomy" id="182080"/>
    <lineage>
        <taxon>Bacteria</taxon>
        <taxon>Bacillati</taxon>
        <taxon>Actinomycetota</taxon>
        <taxon>Actinomycetes</taxon>
        <taxon>Streptosporangiales</taxon>
        <taxon>Thermomonosporaceae</taxon>
        <taxon>Actinomadura</taxon>
    </lineage>
</organism>
<dbReference type="AlphaFoldDB" id="A0A7W3QK05"/>
<dbReference type="Proteomes" id="UP000572680">
    <property type="component" value="Unassembled WGS sequence"/>
</dbReference>
<evidence type="ECO:0000256" key="1">
    <source>
        <dbReference type="ARBA" id="ARBA00001968"/>
    </source>
</evidence>
<feature type="domain" description="DDE Tnp4" evidence="3">
    <location>
        <begin position="84"/>
        <end position="228"/>
    </location>
</feature>
<keyword evidence="6" id="KW-1185">Reference proteome</keyword>
<evidence type="ECO:0000313" key="6">
    <source>
        <dbReference type="Proteomes" id="UP000572680"/>
    </source>
</evidence>
<dbReference type="Pfam" id="PF13359">
    <property type="entry name" value="DDE_Tnp_4"/>
    <property type="match status" value="1"/>
</dbReference>
<dbReference type="InterPro" id="IPR027805">
    <property type="entry name" value="Transposase_HTH_dom"/>
</dbReference>
<evidence type="ECO:0000259" key="4">
    <source>
        <dbReference type="Pfam" id="PF13613"/>
    </source>
</evidence>
<dbReference type="InterPro" id="IPR027806">
    <property type="entry name" value="HARBI1_dom"/>
</dbReference>
<keyword evidence="2" id="KW-0479">Metal-binding</keyword>
<comment type="cofactor">
    <cofactor evidence="1">
        <name>a divalent metal cation</name>
        <dbReference type="ChEBI" id="CHEBI:60240"/>
    </cofactor>
</comment>
<evidence type="ECO:0000256" key="2">
    <source>
        <dbReference type="ARBA" id="ARBA00022723"/>
    </source>
</evidence>
<gene>
    <name evidence="5" type="ORF">HNR61_001543</name>
</gene>
<sequence length="236" mass="25895">MAASAPPPVGSRRRALTCGRQALLVLVHLRTGAPFTQAGAGFAVSTSTAWRYVHEAVDLPAVRAPKLDRALRAAREPGERALFLDGTLIPIDRVAAERPFFSGRHRRHRMNLQVLATLNGRLIWVSGALPGSVHDLRAARIWDIPWAVARAGLLTLADKGYRGAGEPVLTPCKGRAKPEVLKDANRAHARLRSPGERAIAQLKTWRILRQLRCCPHRTGHIAKAVLVLQARETHAY</sequence>
<comment type="caution">
    <text evidence="5">The sequence shown here is derived from an EMBL/GenBank/DDBJ whole genome shotgun (WGS) entry which is preliminary data.</text>
</comment>
<dbReference type="EMBL" id="JACJIA010000002">
    <property type="protein sequence ID" value="MBA8949930.1"/>
    <property type="molecule type" value="Genomic_DNA"/>
</dbReference>
<feature type="domain" description="Transposase Helix-turn-helix" evidence="4">
    <location>
        <begin position="15"/>
        <end position="65"/>
    </location>
</feature>
<proteinExistence type="predicted"/>
<dbReference type="Pfam" id="PF13613">
    <property type="entry name" value="HTH_Tnp_4"/>
    <property type="match status" value="1"/>
</dbReference>
<dbReference type="GO" id="GO:0046872">
    <property type="term" value="F:metal ion binding"/>
    <property type="evidence" value="ECO:0007669"/>
    <property type="project" value="UniProtKB-KW"/>
</dbReference>